<comment type="caution">
    <text evidence="3">The sequence shown here is derived from an EMBL/GenBank/DDBJ whole genome shotgun (WGS) entry which is preliminary data.</text>
</comment>
<proteinExistence type="predicted"/>
<dbReference type="AlphaFoldDB" id="A0A9W8UP35"/>
<evidence type="ECO:0000313" key="3">
    <source>
        <dbReference type="EMBL" id="KAJ4163522.1"/>
    </source>
</evidence>
<organism evidence="3 4">
    <name type="scientific">Akanthomyces muscarius</name>
    <name type="common">Entomopathogenic fungus</name>
    <name type="synonym">Lecanicillium muscarium</name>
    <dbReference type="NCBI Taxonomy" id="2231603"/>
    <lineage>
        <taxon>Eukaryota</taxon>
        <taxon>Fungi</taxon>
        <taxon>Dikarya</taxon>
        <taxon>Ascomycota</taxon>
        <taxon>Pezizomycotina</taxon>
        <taxon>Sordariomycetes</taxon>
        <taxon>Hypocreomycetidae</taxon>
        <taxon>Hypocreales</taxon>
        <taxon>Cordycipitaceae</taxon>
        <taxon>Akanthomyces</taxon>
    </lineage>
</organism>
<name>A0A9W8UP35_AKAMU</name>
<dbReference type="Pfam" id="PF00026">
    <property type="entry name" value="Asp"/>
    <property type="match status" value="1"/>
</dbReference>
<evidence type="ECO:0000259" key="2">
    <source>
        <dbReference type="PROSITE" id="PS51767"/>
    </source>
</evidence>
<dbReference type="EMBL" id="JAJHUN010000001">
    <property type="protein sequence ID" value="KAJ4163522.1"/>
    <property type="molecule type" value="Genomic_DNA"/>
</dbReference>
<dbReference type="GeneID" id="80892402"/>
<evidence type="ECO:0000256" key="1">
    <source>
        <dbReference type="SAM" id="SignalP"/>
    </source>
</evidence>
<dbReference type="Proteomes" id="UP001144673">
    <property type="component" value="Chromosome 1"/>
</dbReference>
<dbReference type="InterPro" id="IPR021109">
    <property type="entry name" value="Peptidase_aspartic_dom_sf"/>
</dbReference>
<keyword evidence="1" id="KW-0732">Signal</keyword>
<dbReference type="RefSeq" id="XP_056058437.1">
    <property type="nucleotide sequence ID" value="XM_056202927.1"/>
</dbReference>
<protein>
    <recommendedName>
        <fullName evidence="2">Peptidase A1 domain-containing protein</fullName>
    </recommendedName>
</protein>
<gene>
    <name evidence="3" type="ORF">LMH87_005243</name>
</gene>
<accession>A0A9W8UP35</accession>
<sequence length="120" mass="12864">MRTFALATMAVAVQATAVANNLATVDDNRAVELPGLLRFPVQGNKVAQHRKGAAVRRQATSDLLNQQSGTQYLITLSMGTPGQEVKVDFDTGSNELWVNPDCSTSGNADSEKFCKRPGQV</sequence>
<dbReference type="KEGG" id="amus:LMH87_005243"/>
<feature type="domain" description="Peptidase A1" evidence="2">
    <location>
        <begin position="72"/>
        <end position="120"/>
    </location>
</feature>
<dbReference type="InterPro" id="IPR033121">
    <property type="entry name" value="PEPTIDASE_A1"/>
</dbReference>
<dbReference type="Gene3D" id="2.40.70.10">
    <property type="entry name" value="Acid Proteases"/>
    <property type="match status" value="1"/>
</dbReference>
<feature type="signal peptide" evidence="1">
    <location>
        <begin position="1"/>
        <end position="19"/>
    </location>
</feature>
<dbReference type="SUPFAM" id="SSF50630">
    <property type="entry name" value="Acid proteases"/>
    <property type="match status" value="1"/>
</dbReference>
<feature type="chain" id="PRO_5040893663" description="Peptidase A1 domain-containing protein" evidence="1">
    <location>
        <begin position="20"/>
        <end position="120"/>
    </location>
</feature>
<reference evidence="3" key="1">
    <citation type="journal article" date="2023" name="Access Microbiol">
        <title>De-novo genome assembly for Akanthomyces muscarius, a biocontrol agent of insect agricultural pests.</title>
        <authorList>
            <person name="Erdos Z."/>
            <person name="Studholme D.J."/>
            <person name="Raymond B."/>
            <person name="Sharma M."/>
        </authorList>
    </citation>
    <scope>NUCLEOTIDE SEQUENCE</scope>
    <source>
        <strain evidence="3">Ve6</strain>
    </source>
</reference>
<keyword evidence="4" id="KW-1185">Reference proteome</keyword>
<dbReference type="PROSITE" id="PS51767">
    <property type="entry name" value="PEPTIDASE_A1"/>
    <property type="match status" value="1"/>
</dbReference>
<evidence type="ECO:0000313" key="4">
    <source>
        <dbReference type="Proteomes" id="UP001144673"/>
    </source>
</evidence>